<proteinExistence type="predicted"/>
<gene>
    <name evidence="2" type="ORF">OV079_52720</name>
</gene>
<name>A0A9X3F0Z8_9BACT</name>
<dbReference type="EMBL" id="JAPNKE010000002">
    <property type="protein sequence ID" value="MCY1014047.1"/>
    <property type="molecule type" value="Genomic_DNA"/>
</dbReference>
<evidence type="ECO:0000313" key="2">
    <source>
        <dbReference type="EMBL" id="MCY1014047.1"/>
    </source>
</evidence>
<dbReference type="RefSeq" id="WP_267778261.1">
    <property type="nucleotide sequence ID" value="NZ_JAPNKE010000002.1"/>
</dbReference>
<evidence type="ECO:0000313" key="3">
    <source>
        <dbReference type="Proteomes" id="UP001150924"/>
    </source>
</evidence>
<keyword evidence="3" id="KW-1185">Reference proteome</keyword>
<evidence type="ECO:0000256" key="1">
    <source>
        <dbReference type="SAM" id="SignalP"/>
    </source>
</evidence>
<dbReference type="PROSITE" id="PS51257">
    <property type="entry name" value="PROKAR_LIPOPROTEIN"/>
    <property type="match status" value="1"/>
</dbReference>
<comment type="caution">
    <text evidence="2">The sequence shown here is derived from an EMBL/GenBank/DDBJ whole genome shotgun (WGS) entry which is preliminary data.</text>
</comment>
<keyword evidence="1" id="KW-0732">Signal</keyword>
<dbReference type="AlphaFoldDB" id="A0A9X3F0Z8"/>
<accession>A0A9X3F0Z8</accession>
<reference evidence="2" key="1">
    <citation type="submission" date="2022-11" db="EMBL/GenBank/DDBJ databases">
        <title>Minimal conservation of predation-associated metabolite biosynthetic gene clusters underscores biosynthetic potential of Myxococcota including descriptions for ten novel species: Archangium lansinium sp. nov., Myxococcus landrumus sp. nov., Nannocystis bai.</title>
        <authorList>
            <person name="Ahearne A."/>
            <person name="Stevens C."/>
            <person name="Phillips K."/>
        </authorList>
    </citation>
    <scope>NUCLEOTIDE SEQUENCE</scope>
    <source>
        <strain evidence="2">Na p29</strain>
    </source>
</reference>
<dbReference type="Proteomes" id="UP001150924">
    <property type="component" value="Unassembled WGS sequence"/>
</dbReference>
<evidence type="ECO:0008006" key="4">
    <source>
        <dbReference type="Google" id="ProtNLM"/>
    </source>
</evidence>
<protein>
    <recommendedName>
        <fullName evidence="4">Lipoprotein</fullName>
    </recommendedName>
</protein>
<feature type="signal peptide" evidence="1">
    <location>
        <begin position="1"/>
        <end position="23"/>
    </location>
</feature>
<organism evidence="2 3">
    <name type="scientific">Nannocystis pusilla</name>
    <dbReference type="NCBI Taxonomy" id="889268"/>
    <lineage>
        <taxon>Bacteria</taxon>
        <taxon>Pseudomonadati</taxon>
        <taxon>Myxococcota</taxon>
        <taxon>Polyangia</taxon>
        <taxon>Nannocystales</taxon>
        <taxon>Nannocystaceae</taxon>
        <taxon>Nannocystis</taxon>
    </lineage>
</organism>
<feature type="chain" id="PRO_5040883517" description="Lipoprotein" evidence="1">
    <location>
        <begin position="24"/>
        <end position="227"/>
    </location>
</feature>
<sequence>MPSLTRSILARAAACASLSLVIASCGPPNDGVADPDSARRAYLGLDRAVDRALGLGFDGFNAASNANIPEQMGAGELSGTMVVGGKVDQGASDNKEMDLTVTLTDYSDGPVEDMFDVAYDGGPALLDLSLRDLPAGTVTGSFSGEFAMTGEFAGMVALDLDITGETEEAPDGAIRRQGRDDPCDWYGDLGLRGVRDRRLVVRKLWNRRSGAGPTRRCDEMSLPTVCS</sequence>